<keyword evidence="12" id="KW-1185">Reference proteome</keyword>
<keyword evidence="7 9" id="KW-0808">Transferase</keyword>
<dbReference type="GO" id="GO:0009116">
    <property type="term" value="P:nucleoside metabolic process"/>
    <property type="evidence" value="ECO:0007669"/>
    <property type="project" value="InterPro"/>
</dbReference>
<keyword evidence="6 9" id="KW-0328">Glycosyltransferase</keyword>
<dbReference type="InterPro" id="IPR000845">
    <property type="entry name" value="Nucleoside_phosphorylase_d"/>
</dbReference>
<dbReference type="RefSeq" id="WP_093071594.1">
    <property type="nucleotide sequence ID" value="NZ_FOGV01000001.1"/>
</dbReference>
<evidence type="ECO:0000256" key="2">
    <source>
        <dbReference type="ARBA" id="ARBA00005058"/>
    </source>
</evidence>
<dbReference type="Proteomes" id="UP000199318">
    <property type="component" value="Unassembled WGS sequence"/>
</dbReference>
<sequence length="288" mass="31467">MITNEMIQQSAEWIRERAAEKPVIGMILGSGLGELAEEIENKTALPYKDIPYFPTSTVAGHKGQLVIGQLEGKTVAAMQGRFHFYEGYSMQEITFPVRVMRELGCESLIVTNACGGMNEQFQAGDLMIIDDHINFTGTNPLIGENLSDYGPRFPDMSQTYTEDLRQLAFKTADKLGDSLQSGVYAAVSGPTYMSAAELIMLRKLGGDTVGMSTVPEATVARHMNMNILGISCITDMAIGETIEGITHEEVMAVAEKAKPRFKNLVRGILQDSEKDIWTIEGGGNDENG</sequence>
<dbReference type="NCBIfam" id="NF006054">
    <property type="entry name" value="PRK08202.1"/>
    <property type="match status" value="1"/>
</dbReference>
<dbReference type="AlphaFoldDB" id="A0A1H9P9B8"/>
<comment type="function">
    <text evidence="1">The purine nucleoside phosphorylases catalyze the phosphorolytic breakdown of the N-glycosidic bond in the beta-(deoxy)ribonucleoside molecules, with the formation of the corresponding free purine bases and pentose-1-phosphate. Cleaves guanosine, inosine, 2'-deoxyguanosine and 2'-deoxyinosine.</text>
</comment>
<dbReference type="UniPathway" id="UPA00606"/>
<comment type="catalytic activity">
    <reaction evidence="8">
        <text>a purine 2'-deoxy-D-ribonucleoside + phosphate = a purine nucleobase + 2-deoxy-alpha-D-ribose 1-phosphate</text>
        <dbReference type="Rhea" id="RHEA:36431"/>
        <dbReference type="ChEBI" id="CHEBI:26386"/>
        <dbReference type="ChEBI" id="CHEBI:43474"/>
        <dbReference type="ChEBI" id="CHEBI:57259"/>
        <dbReference type="ChEBI" id="CHEBI:142361"/>
        <dbReference type="EC" id="2.4.2.1"/>
    </reaction>
</comment>
<comment type="caution">
    <text evidence="11">The sequence shown here is derived from an EMBL/GenBank/DDBJ whole genome shotgun (WGS) entry which is preliminary data.</text>
</comment>
<proteinExistence type="inferred from homology"/>
<evidence type="ECO:0000256" key="4">
    <source>
        <dbReference type="ARBA" id="ARBA00011233"/>
    </source>
</evidence>
<dbReference type="SUPFAM" id="SSF53167">
    <property type="entry name" value="Purine and uridine phosphorylases"/>
    <property type="match status" value="1"/>
</dbReference>
<evidence type="ECO:0000256" key="5">
    <source>
        <dbReference type="ARBA" id="ARBA00022553"/>
    </source>
</evidence>
<evidence type="ECO:0000313" key="11">
    <source>
        <dbReference type="EMBL" id="SER44770.1"/>
    </source>
</evidence>
<dbReference type="STRING" id="1464123.SAMN05444126_101128"/>
<dbReference type="OrthoDB" id="1523230at2"/>
<evidence type="ECO:0000256" key="6">
    <source>
        <dbReference type="ARBA" id="ARBA00022676"/>
    </source>
</evidence>
<evidence type="ECO:0000256" key="3">
    <source>
        <dbReference type="ARBA" id="ARBA00006751"/>
    </source>
</evidence>
<dbReference type="GO" id="GO:0005737">
    <property type="term" value="C:cytoplasm"/>
    <property type="evidence" value="ECO:0007669"/>
    <property type="project" value="TreeGrafter"/>
</dbReference>
<dbReference type="EC" id="2.4.2.1" evidence="9"/>
<dbReference type="NCBIfam" id="TIGR01700">
    <property type="entry name" value="PNPH"/>
    <property type="match status" value="1"/>
</dbReference>
<comment type="subunit">
    <text evidence="4">Homotrimer.</text>
</comment>
<evidence type="ECO:0000313" key="12">
    <source>
        <dbReference type="Proteomes" id="UP000199318"/>
    </source>
</evidence>
<accession>A0A1H9P9B8</accession>
<protein>
    <recommendedName>
        <fullName evidence="9">Purine nucleoside phosphorylase</fullName>
        <ecNumber evidence="9">2.4.2.1</ecNumber>
    </recommendedName>
    <alternativeName>
        <fullName evidence="9">Inosine-guanosine phosphorylase</fullName>
    </alternativeName>
</protein>
<dbReference type="PANTHER" id="PTHR11904:SF9">
    <property type="entry name" value="PURINE NUCLEOSIDE PHOSPHORYLASE-RELATED"/>
    <property type="match status" value="1"/>
</dbReference>
<comment type="similarity">
    <text evidence="3 9">Belongs to the PNP/MTAP phosphorylase family.</text>
</comment>
<dbReference type="FunFam" id="3.40.50.1580:FF:000010">
    <property type="entry name" value="Purine nucleoside phosphorylase"/>
    <property type="match status" value="1"/>
</dbReference>
<dbReference type="InterPro" id="IPR011270">
    <property type="entry name" value="Pur_Nuc_Pase_Ino/Guo-sp"/>
</dbReference>
<dbReference type="InterPro" id="IPR011268">
    <property type="entry name" value="Purine_phosphorylase"/>
</dbReference>
<dbReference type="Pfam" id="PF01048">
    <property type="entry name" value="PNP_UDP_1"/>
    <property type="match status" value="1"/>
</dbReference>
<feature type="domain" description="Nucleoside phosphorylase" evidence="10">
    <location>
        <begin position="24"/>
        <end position="269"/>
    </location>
</feature>
<evidence type="ECO:0000256" key="8">
    <source>
        <dbReference type="ARBA" id="ARBA00048556"/>
    </source>
</evidence>
<evidence type="ECO:0000259" key="10">
    <source>
        <dbReference type="Pfam" id="PF01048"/>
    </source>
</evidence>
<organism evidence="11 12">
    <name type="scientific">Salisediminibacterium halotolerans</name>
    <dbReference type="NCBI Taxonomy" id="517425"/>
    <lineage>
        <taxon>Bacteria</taxon>
        <taxon>Bacillati</taxon>
        <taxon>Bacillota</taxon>
        <taxon>Bacilli</taxon>
        <taxon>Bacillales</taxon>
        <taxon>Bacillaceae</taxon>
        <taxon>Salisediminibacterium</taxon>
    </lineage>
</organism>
<reference evidence="12" key="1">
    <citation type="submission" date="2016-10" db="EMBL/GenBank/DDBJ databases">
        <authorList>
            <person name="de Groot N.N."/>
        </authorList>
    </citation>
    <scope>NUCLEOTIDE SEQUENCE [LARGE SCALE GENOMIC DNA]</scope>
    <source>
        <strain evidence="12">10nlg</strain>
    </source>
</reference>
<name>A0A1H9P9B8_9BACI</name>
<dbReference type="NCBIfam" id="TIGR01697">
    <property type="entry name" value="PNPH-PUNA-XAPA"/>
    <property type="match status" value="1"/>
</dbReference>
<evidence type="ECO:0000256" key="9">
    <source>
        <dbReference type="PIRNR" id="PIRNR000477"/>
    </source>
</evidence>
<keyword evidence="5" id="KW-0597">Phosphoprotein</keyword>
<evidence type="ECO:0000256" key="7">
    <source>
        <dbReference type="ARBA" id="ARBA00022679"/>
    </source>
</evidence>
<dbReference type="CDD" id="cd09009">
    <property type="entry name" value="PNP-EcPNPII_like"/>
    <property type="match status" value="1"/>
</dbReference>
<comment type="pathway">
    <text evidence="2 9">Purine metabolism; purine nucleoside salvage.</text>
</comment>
<gene>
    <name evidence="11" type="ORF">SAMN05444126_101128</name>
</gene>
<dbReference type="Gene3D" id="3.40.50.1580">
    <property type="entry name" value="Nucleoside phosphorylase domain"/>
    <property type="match status" value="1"/>
</dbReference>
<dbReference type="InterPro" id="IPR035994">
    <property type="entry name" value="Nucleoside_phosphorylase_sf"/>
</dbReference>
<dbReference type="GO" id="GO:0004731">
    <property type="term" value="F:purine-nucleoside phosphorylase activity"/>
    <property type="evidence" value="ECO:0007669"/>
    <property type="project" value="UniProtKB-EC"/>
</dbReference>
<evidence type="ECO:0000256" key="1">
    <source>
        <dbReference type="ARBA" id="ARBA00002678"/>
    </source>
</evidence>
<dbReference type="EMBL" id="FOGV01000001">
    <property type="protein sequence ID" value="SER44770.1"/>
    <property type="molecule type" value="Genomic_DNA"/>
</dbReference>
<dbReference type="PIRSF" id="PIRSF000477">
    <property type="entry name" value="PurNPase"/>
    <property type="match status" value="1"/>
</dbReference>
<dbReference type="PANTHER" id="PTHR11904">
    <property type="entry name" value="METHYLTHIOADENOSINE/PURINE NUCLEOSIDE PHOSPHORYLASE"/>
    <property type="match status" value="1"/>
</dbReference>